<evidence type="ECO:0000313" key="4">
    <source>
        <dbReference type="Proteomes" id="UP000604825"/>
    </source>
</evidence>
<dbReference type="PANTHER" id="PTHR31650:SF1">
    <property type="entry name" value="WAX ESTER SYNTHASE_DIACYLGLYCEROL ACYLTRANSFERASE 4-RELATED"/>
    <property type="match status" value="1"/>
</dbReference>
<dbReference type="AlphaFoldDB" id="A0A811RUY0"/>
<dbReference type="OrthoDB" id="619536at2759"/>
<dbReference type="InterPro" id="IPR045034">
    <property type="entry name" value="O-acyltransferase_WSD1-like"/>
</dbReference>
<protein>
    <recommendedName>
        <fullName evidence="2">O-acyltransferase WSD1 C-terminal domain-containing protein</fullName>
    </recommendedName>
</protein>
<dbReference type="GO" id="GO:0005886">
    <property type="term" value="C:plasma membrane"/>
    <property type="evidence" value="ECO:0007669"/>
    <property type="project" value="TreeGrafter"/>
</dbReference>
<accession>A0A811RUY0</accession>
<name>A0A811RUY0_9POAL</name>
<dbReference type="Pfam" id="PF06974">
    <property type="entry name" value="WS_DGAT_C"/>
    <property type="match status" value="1"/>
</dbReference>
<comment type="caution">
    <text evidence="3">The sequence shown here is derived from an EMBL/GenBank/DDBJ whole genome shotgun (WGS) entry which is preliminary data.</text>
</comment>
<sequence length="286" mass="31990">MVVKDDARKNAKPRPVRTTVNLNDHVIVPYLDPAATSTKPDQAVEDYLFWLSTAPMDHSRPLWEFHILGFPTSEATATVAIRMYHSLGDGRRGPGAAAGAAARAAPRGPRLRPTLSAGFVALALWLWSYVVLAWHTLVDVVCFVATAWFLRDPRTLFMAASEGVEFRHKRFVHRTLSLDDVKFVKNAMKCALSEMMDSGKNNGAKWGNLIGYMILPFLIAMHDDPLECIRQGKRTAERKKASLEAVFTYWSGNLIVKLFGMKTCEVLAVRCNSFQVETKSFGLFKL</sequence>
<dbReference type="GO" id="GO:0008374">
    <property type="term" value="F:O-acyltransferase activity"/>
    <property type="evidence" value="ECO:0007669"/>
    <property type="project" value="InterPro"/>
</dbReference>
<evidence type="ECO:0000313" key="3">
    <source>
        <dbReference type="EMBL" id="CAD6332910.1"/>
    </source>
</evidence>
<dbReference type="EMBL" id="CAJGYO010000017">
    <property type="protein sequence ID" value="CAD6332910.1"/>
    <property type="molecule type" value="Genomic_DNA"/>
</dbReference>
<feature type="transmembrane region" description="Helical" evidence="1">
    <location>
        <begin position="111"/>
        <end position="127"/>
    </location>
</feature>
<keyword evidence="1" id="KW-0812">Transmembrane</keyword>
<dbReference type="InterPro" id="IPR009721">
    <property type="entry name" value="O-acyltransferase_WSD1_C"/>
</dbReference>
<keyword evidence="1" id="KW-1133">Transmembrane helix</keyword>
<reference evidence="3" key="1">
    <citation type="submission" date="2020-10" db="EMBL/GenBank/DDBJ databases">
        <authorList>
            <person name="Han B."/>
            <person name="Lu T."/>
            <person name="Zhao Q."/>
            <person name="Huang X."/>
            <person name="Zhao Y."/>
        </authorList>
    </citation>
    <scope>NUCLEOTIDE SEQUENCE</scope>
</reference>
<feature type="domain" description="O-acyltransferase WSD1 C-terminal" evidence="2">
    <location>
        <begin position="206"/>
        <end position="268"/>
    </location>
</feature>
<dbReference type="PANTHER" id="PTHR31650">
    <property type="entry name" value="O-ACYLTRANSFERASE (WSD1-LIKE) FAMILY PROTEIN"/>
    <property type="match status" value="1"/>
</dbReference>
<dbReference type="GO" id="GO:0019432">
    <property type="term" value="P:triglyceride biosynthetic process"/>
    <property type="evidence" value="ECO:0007669"/>
    <property type="project" value="TreeGrafter"/>
</dbReference>
<evidence type="ECO:0000259" key="2">
    <source>
        <dbReference type="Pfam" id="PF06974"/>
    </source>
</evidence>
<evidence type="ECO:0000256" key="1">
    <source>
        <dbReference type="SAM" id="Phobius"/>
    </source>
</evidence>
<gene>
    <name evidence="3" type="ORF">NCGR_LOCUS57008</name>
</gene>
<organism evidence="3 4">
    <name type="scientific">Miscanthus lutarioriparius</name>
    <dbReference type="NCBI Taxonomy" id="422564"/>
    <lineage>
        <taxon>Eukaryota</taxon>
        <taxon>Viridiplantae</taxon>
        <taxon>Streptophyta</taxon>
        <taxon>Embryophyta</taxon>
        <taxon>Tracheophyta</taxon>
        <taxon>Spermatophyta</taxon>
        <taxon>Magnoliopsida</taxon>
        <taxon>Liliopsida</taxon>
        <taxon>Poales</taxon>
        <taxon>Poaceae</taxon>
        <taxon>PACMAD clade</taxon>
        <taxon>Panicoideae</taxon>
        <taxon>Andropogonodae</taxon>
        <taxon>Andropogoneae</taxon>
        <taxon>Saccharinae</taxon>
        <taxon>Miscanthus</taxon>
    </lineage>
</organism>
<keyword evidence="1" id="KW-0472">Membrane</keyword>
<dbReference type="Proteomes" id="UP000604825">
    <property type="component" value="Unassembled WGS sequence"/>
</dbReference>
<keyword evidence="4" id="KW-1185">Reference proteome</keyword>
<proteinExistence type="predicted"/>